<reference evidence="4 5" key="2">
    <citation type="submission" date="2020-03" db="EMBL/GenBank/DDBJ databases">
        <authorList>
            <person name="Ichikawa N."/>
            <person name="Kimura A."/>
            <person name="Kitahashi Y."/>
            <person name="Uohara A."/>
        </authorList>
    </citation>
    <scope>NUCLEOTIDE SEQUENCE [LARGE SCALE GENOMIC DNA]</scope>
    <source>
        <strain evidence="4 5">NBRC 108639</strain>
    </source>
</reference>
<organism evidence="4 5">
    <name type="scientific">Phytohabitans houttuyneae</name>
    <dbReference type="NCBI Taxonomy" id="1076126"/>
    <lineage>
        <taxon>Bacteria</taxon>
        <taxon>Bacillati</taxon>
        <taxon>Actinomycetota</taxon>
        <taxon>Actinomycetes</taxon>
        <taxon>Micromonosporales</taxon>
        <taxon>Micromonosporaceae</taxon>
    </lineage>
</organism>
<feature type="region of interest" description="Disordered" evidence="1">
    <location>
        <begin position="179"/>
        <end position="203"/>
    </location>
</feature>
<proteinExistence type="predicted"/>
<protein>
    <recommendedName>
        <fullName evidence="3">DUF2231 domain-containing protein</fullName>
    </recommendedName>
</protein>
<dbReference type="EMBL" id="BLPF01000001">
    <property type="protein sequence ID" value="GFJ79186.1"/>
    <property type="molecule type" value="Genomic_DNA"/>
</dbReference>
<feature type="domain" description="DUF2231" evidence="3">
    <location>
        <begin position="34"/>
        <end position="167"/>
    </location>
</feature>
<feature type="compositionally biased region" description="Basic and acidic residues" evidence="1">
    <location>
        <begin position="181"/>
        <end position="192"/>
    </location>
</feature>
<reference evidence="4 5" key="1">
    <citation type="submission" date="2020-03" db="EMBL/GenBank/DDBJ databases">
        <title>Whole genome shotgun sequence of Phytohabitans houttuyneae NBRC 108639.</title>
        <authorList>
            <person name="Komaki H."/>
            <person name="Tamura T."/>
        </authorList>
    </citation>
    <scope>NUCLEOTIDE SEQUENCE [LARGE SCALE GENOMIC DNA]</scope>
    <source>
        <strain evidence="4 5">NBRC 108639</strain>
    </source>
</reference>
<dbReference type="Pfam" id="PF09990">
    <property type="entry name" value="DUF2231"/>
    <property type="match status" value="1"/>
</dbReference>
<feature type="transmembrane region" description="Helical" evidence="2">
    <location>
        <begin position="105"/>
        <end position="126"/>
    </location>
</feature>
<dbReference type="Proteomes" id="UP000482800">
    <property type="component" value="Unassembled WGS sequence"/>
</dbReference>
<gene>
    <name evidence="4" type="ORF">Phou_033660</name>
</gene>
<keyword evidence="5" id="KW-1185">Reference proteome</keyword>
<evidence type="ECO:0000256" key="1">
    <source>
        <dbReference type="SAM" id="MobiDB-lite"/>
    </source>
</evidence>
<evidence type="ECO:0000313" key="5">
    <source>
        <dbReference type="Proteomes" id="UP000482800"/>
    </source>
</evidence>
<feature type="transmembrane region" description="Helical" evidence="2">
    <location>
        <begin position="69"/>
        <end position="93"/>
    </location>
</feature>
<feature type="transmembrane region" description="Helical" evidence="2">
    <location>
        <begin position="40"/>
        <end position="63"/>
    </location>
</feature>
<evidence type="ECO:0000259" key="3">
    <source>
        <dbReference type="Pfam" id="PF09990"/>
    </source>
</evidence>
<evidence type="ECO:0000313" key="4">
    <source>
        <dbReference type="EMBL" id="GFJ79186.1"/>
    </source>
</evidence>
<name>A0A6V8KB48_9ACTN</name>
<accession>A0A6V8KB48</accession>
<feature type="transmembrane region" description="Helical" evidence="2">
    <location>
        <begin position="132"/>
        <end position="153"/>
    </location>
</feature>
<dbReference type="InterPro" id="IPR019251">
    <property type="entry name" value="DUF2231_TM"/>
</dbReference>
<sequence length="203" mass="21595">MFGGQPSGYRIDVFDSAYAVESAAIMQTRLNISGHPVHPLMMTLPLGLIVCAILFDFGALVGLDFLGQVGYWTLVAGLFAAILAVGAGMIDLWDVPAGAGKRRVVAYELVNLGMVALFAIVCMVRVEDQAAAPTGGIFLVELLALAIGGYGAWLGASMVRDFRIGAEPVDDLPTDVIFPADARRPRPSEARRPRPAPAADRIR</sequence>
<keyword evidence="2" id="KW-1133">Transmembrane helix</keyword>
<evidence type="ECO:0000256" key="2">
    <source>
        <dbReference type="SAM" id="Phobius"/>
    </source>
</evidence>
<keyword evidence="2" id="KW-0472">Membrane</keyword>
<keyword evidence="2" id="KW-0812">Transmembrane</keyword>
<dbReference type="AlphaFoldDB" id="A0A6V8KB48"/>
<comment type="caution">
    <text evidence="4">The sequence shown here is derived from an EMBL/GenBank/DDBJ whole genome shotgun (WGS) entry which is preliminary data.</text>
</comment>